<dbReference type="SUPFAM" id="SSF56672">
    <property type="entry name" value="DNA/RNA polymerases"/>
    <property type="match status" value="1"/>
</dbReference>
<keyword evidence="3" id="KW-0808">Transferase</keyword>
<feature type="domain" description="Reverse transcriptase" evidence="2">
    <location>
        <begin position="1"/>
        <end position="101"/>
    </location>
</feature>
<dbReference type="PANTHER" id="PTHR24559:SF427">
    <property type="entry name" value="RNA-DIRECTED DNA POLYMERASE"/>
    <property type="match status" value="1"/>
</dbReference>
<keyword evidence="3" id="KW-0548">Nucleotidyltransferase</keyword>
<evidence type="ECO:0000313" key="3">
    <source>
        <dbReference type="EMBL" id="GJS65375.1"/>
    </source>
</evidence>
<keyword evidence="3" id="KW-0695">RNA-directed DNA polymerase</keyword>
<proteinExistence type="predicted"/>
<dbReference type="InterPro" id="IPR056924">
    <property type="entry name" value="SH3_Tf2-1"/>
</dbReference>
<dbReference type="Proteomes" id="UP001151760">
    <property type="component" value="Unassembled WGS sequence"/>
</dbReference>
<comment type="caution">
    <text evidence="3">The sequence shown here is derived from an EMBL/GenBank/DDBJ whole genome shotgun (WGS) entry which is preliminary data.</text>
</comment>
<dbReference type="CDD" id="cd01647">
    <property type="entry name" value="RT_LTR"/>
    <property type="match status" value="1"/>
</dbReference>
<feature type="region of interest" description="Disordered" evidence="1">
    <location>
        <begin position="296"/>
        <end position="318"/>
    </location>
</feature>
<evidence type="ECO:0000313" key="4">
    <source>
        <dbReference type="Proteomes" id="UP001151760"/>
    </source>
</evidence>
<name>A0ABQ4XJZ9_9ASTR</name>
<dbReference type="InterPro" id="IPR000477">
    <property type="entry name" value="RT_dom"/>
</dbReference>
<keyword evidence="4" id="KW-1185">Reference proteome</keyword>
<reference evidence="3" key="1">
    <citation type="journal article" date="2022" name="Int. J. Mol. Sci.">
        <title>Draft Genome of Tanacetum Coccineum: Genomic Comparison of Closely Related Tanacetum-Family Plants.</title>
        <authorList>
            <person name="Yamashiro T."/>
            <person name="Shiraishi A."/>
            <person name="Nakayama K."/>
            <person name="Satake H."/>
        </authorList>
    </citation>
    <scope>NUCLEOTIDE SEQUENCE</scope>
</reference>
<accession>A0ABQ4XJZ9</accession>
<organism evidence="3 4">
    <name type="scientific">Tanacetum coccineum</name>
    <dbReference type="NCBI Taxonomy" id="301880"/>
    <lineage>
        <taxon>Eukaryota</taxon>
        <taxon>Viridiplantae</taxon>
        <taxon>Streptophyta</taxon>
        <taxon>Embryophyta</taxon>
        <taxon>Tracheophyta</taxon>
        <taxon>Spermatophyta</taxon>
        <taxon>Magnoliopsida</taxon>
        <taxon>eudicotyledons</taxon>
        <taxon>Gunneridae</taxon>
        <taxon>Pentapetalae</taxon>
        <taxon>asterids</taxon>
        <taxon>campanulids</taxon>
        <taxon>Asterales</taxon>
        <taxon>Asteraceae</taxon>
        <taxon>Asteroideae</taxon>
        <taxon>Anthemideae</taxon>
        <taxon>Anthemidinae</taxon>
        <taxon>Tanacetum</taxon>
    </lineage>
</organism>
<dbReference type="PANTHER" id="PTHR24559">
    <property type="entry name" value="TRANSPOSON TY3-I GAG-POL POLYPROTEIN"/>
    <property type="match status" value="1"/>
</dbReference>
<feature type="compositionally biased region" description="Basic and acidic residues" evidence="1">
    <location>
        <begin position="304"/>
        <end position="314"/>
    </location>
</feature>
<sequence>MKIFLRLLSEQYTDTDFQVMPFGLTNAPAVFMDLMNRVCKPYLDKFIIVFIDDILIYSCNEEEHANHLRIILESLRKEKLYAKFSKCDFYIRMVQFIGHLIDSQGLHLDPAKIQIVKNWASPTTLTEITCLLGRSWRFSLTGPEIIQETTEKIDNSSTLEAEEINKEVRNGNLNLSSENQENLIHDTGPFKILERIGPVAYRLELPKNLSRIHNTFHVSNLKKCLSDESLVIPMKELQLDDKLNFVEELVEVMDHEIKQLKRESTLMSSSPTSYSITLHSSNSLLEYEILIRSKKSQVQKGSKRNQETKPESRYSSRTKPKVPILTRFQAISSNQVVCDCRVEAVTFIPYTLAINFPITVQEDEEYEKEKEELSLFLIIAFDEHKEVDYKILDQRSPIIAWNSEYYGPKSLHDEVRVEKKYPLMKKVLLQMLELKLESEDDSTMGLELIKFIKQQI</sequence>
<dbReference type="InterPro" id="IPR053134">
    <property type="entry name" value="RNA-dir_DNA_polymerase"/>
</dbReference>
<dbReference type="Pfam" id="PF24626">
    <property type="entry name" value="SH3_Tf2-1"/>
    <property type="match status" value="1"/>
</dbReference>
<dbReference type="InterPro" id="IPR043502">
    <property type="entry name" value="DNA/RNA_pol_sf"/>
</dbReference>
<dbReference type="InterPro" id="IPR043128">
    <property type="entry name" value="Rev_trsase/Diguanyl_cyclase"/>
</dbReference>
<dbReference type="Gene3D" id="3.30.70.270">
    <property type="match status" value="1"/>
</dbReference>
<evidence type="ECO:0000256" key="1">
    <source>
        <dbReference type="SAM" id="MobiDB-lite"/>
    </source>
</evidence>
<dbReference type="PROSITE" id="PS50878">
    <property type="entry name" value="RT_POL"/>
    <property type="match status" value="1"/>
</dbReference>
<dbReference type="EMBL" id="BQNB010009573">
    <property type="protein sequence ID" value="GJS65375.1"/>
    <property type="molecule type" value="Genomic_DNA"/>
</dbReference>
<protein>
    <submittedName>
        <fullName evidence="3">Reverse transcriptase domain-containing protein</fullName>
    </submittedName>
</protein>
<dbReference type="GO" id="GO:0003964">
    <property type="term" value="F:RNA-directed DNA polymerase activity"/>
    <property type="evidence" value="ECO:0007669"/>
    <property type="project" value="UniProtKB-KW"/>
</dbReference>
<gene>
    <name evidence="3" type="ORF">Tco_0679939</name>
</gene>
<evidence type="ECO:0000259" key="2">
    <source>
        <dbReference type="PROSITE" id="PS50878"/>
    </source>
</evidence>
<dbReference type="Pfam" id="PF00078">
    <property type="entry name" value="RVT_1"/>
    <property type="match status" value="1"/>
</dbReference>
<reference evidence="3" key="2">
    <citation type="submission" date="2022-01" db="EMBL/GenBank/DDBJ databases">
        <authorList>
            <person name="Yamashiro T."/>
            <person name="Shiraishi A."/>
            <person name="Satake H."/>
            <person name="Nakayama K."/>
        </authorList>
    </citation>
    <scope>NUCLEOTIDE SEQUENCE</scope>
</reference>